<dbReference type="GO" id="GO:0009272">
    <property type="term" value="P:fungal-type cell wall biogenesis"/>
    <property type="evidence" value="ECO:0007669"/>
    <property type="project" value="UniProtKB-ARBA"/>
</dbReference>
<keyword evidence="1" id="KW-0479">Metal-binding</keyword>
<dbReference type="OrthoDB" id="407355at2759"/>
<dbReference type="GO" id="GO:0046872">
    <property type="term" value="F:metal ion binding"/>
    <property type="evidence" value="ECO:0007669"/>
    <property type="project" value="UniProtKB-KW"/>
</dbReference>
<dbReference type="Gene3D" id="3.20.20.370">
    <property type="entry name" value="Glycoside hydrolase/deacetylase"/>
    <property type="match status" value="1"/>
</dbReference>
<keyword evidence="4" id="KW-0732">Signal</keyword>
<dbReference type="GO" id="GO:0005975">
    <property type="term" value="P:carbohydrate metabolic process"/>
    <property type="evidence" value="ECO:0007669"/>
    <property type="project" value="InterPro"/>
</dbReference>
<dbReference type="InterPro" id="IPR050248">
    <property type="entry name" value="Polysacc_deacetylase_ArnD"/>
</dbReference>
<evidence type="ECO:0000256" key="2">
    <source>
        <dbReference type="ARBA" id="ARBA00022801"/>
    </source>
</evidence>
<dbReference type="Proteomes" id="UP000193560">
    <property type="component" value="Unassembled WGS sequence"/>
</dbReference>
<dbReference type="SUPFAM" id="SSF88713">
    <property type="entry name" value="Glycoside hydrolase/deacetylase"/>
    <property type="match status" value="1"/>
</dbReference>
<evidence type="ECO:0000256" key="1">
    <source>
        <dbReference type="ARBA" id="ARBA00022723"/>
    </source>
</evidence>
<dbReference type="STRING" id="90262.A0A1X2IL73"/>
<gene>
    <name evidence="6" type="ORF">BCR42DRAFT_449710</name>
</gene>
<feature type="chain" id="PRO_5013185572" description="NodB homology domain-containing protein" evidence="4">
    <location>
        <begin position="19"/>
        <end position="378"/>
    </location>
</feature>
<reference evidence="6 7" key="1">
    <citation type="submission" date="2016-07" db="EMBL/GenBank/DDBJ databases">
        <title>Pervasive Adenine N6-methylation of Active Genes in Fungi.</title>
        <authorList>
            <consortium name="DOE Joint Genome Institute"/>
            <person name="Mondo S.J."/>
            <person name="Dannebaum R.O."/>
            <person name="Kuo R.C."/>
            <person name="Labutti K."/>
            <person name="Haridas S."/>
            <person name="Kuo A."/>
            <person name="Salamov A."/>
            <person name="Ahrendt S.R."/>
            <person name="Lipzen A."/>
            <person name="Sullivan W."/>
            <person name="Andreopoulos W.B."/>
            <person name="Clum A."/>
            <person name="Lindquist E."/>
            <person name="Daum C."/>
            <person name="Ramamoorthy G.K."/>
            <person name="Gryganskyi A."/>
            <person name="Culley D."/>
            <person name="Magnuson J.K."/>
            <person name="James T.Y."/>
            <person name="O'Malley M.A."/>
            <person name="Stajich J.E."/>
            <person name="Spatafora J.W."/>
            <person name="Visel A."/>
            <person name="Grigoriev I.V."/>
        </authorList>
    </citation>
    <scope>NUCLEOTIDE SEQUENCE [LARGE SCALE GENOMIC DNA]</scope>
    <source>
        <strain evidence="6 7">NRRL 1336</strain>
    </source>
</reference>
<evidence type="ECO:0000313" key="7">
    <source>
        <dbReference type="Proteomes" id="UP000193560"/>
    </source>
</evidence>
<dbReference type="PANTHER" id="PTHR10587">
    <property type="entry name" value="GLYCOSYL TRANSFERASE-RELATED"/>
    <property type="match status" value="1"/>
</dbReference>
<accession>A0A1X2IL73</accession>
<dbReference type="PROSITE" id="PS51677">
    <property type="entry name" value="NODB"/>
    <property type="match status" value="1"/>
</dbReference>
<keyword evidence="7" id="KW-1185">Reference proteome</keyword>
<evidence type="ECO:0000256" key="4">
    <source>
        <dbReference type="SAM" id="SignalP"/>
    </source>
</evidence>
<protein>
    <recommendedName>
        <fullName evidence="5">NodB homology domain-containing protein</fullName>
    </recommendedName>
</protein>
<dbReference type="EMBL" id="MCGE01000008">
    <property type="protein sequence ID" value="ORZ18536.1"/>
    <property type="molecule type" value="Genomic_DNA"/>
</dbReference>
<feature type="domain" description="NodB homology" evidence="5">
    <location>
        <begin position="100"/>
        <end position="288"/>
    </location>
</feature>
<keyword evidence="2" id="KW-0378">Hydrolase</keyword>
<dbReference type="AlphaFoldDB" id="A0A1X2IL73"/>
<dbReference type="InterPro" id="IPR002509">
    <property type="entry name" value="NODB_dom"/>
</dbReference>
<proteinExistence type="predicted"/>
<feature type="region of interest" description="Disordered" evidence="3">
    <location>
        <begin position="320"/>
        <end position="356"/>
    </location>
</feature>
<dbReference type="GO" id="GO:0004099">
    <property type="term" value="F:chitin deacetylase activity"/>
    <property type="evidence" value="ECO:0007669"/>
    <property type="project" value="TreeGrafter"/>
</dbReference>
<evidence type="ECO:0000256" key="3">
    <source>
        <dbReference type="SAM" id="MobiDB-lite"/>
    </source>
</evidence>
<evidence type="ECO:0000259" key="5">
    <source>
        <dbReference type="PROSITE" id="PS51677"/>
    </source>
</evidence>
<dbReference type="InterPro" id="IPR011330">
    <property type="entry name" value="Glyco_hydro/deAcase_b/a-brl"/>
</dbReference>
<name>A0A1X2IL73_9FUNG</name>
<dbReference type="Pfam" id="PF01522">
    <property type="entry name" value="Polysacc_deac_1"/>
    <property type="match status" value="1"/>
</dbReference>
<evidence type="ECO:0000313" key="6">
    <source>
        <dbReference type="EMBL" id="ORZ18536.1"/>
    </source>
</evidence>
<sequence>MLPKLFLLAAAALVSVNAQSSSAAPSGSGFTFKETYPSGGSKPAPKPEWMDLLKNANITDAPVLKGGEDGPTQSGDADPYCDWTFTGCTRDDDIVACPKGQWGITYDDGPTEFSPKLYDFLDTTQQKATLFMIGGQVVAFPDLVTRAYKSNHEIAMHTWSHSYLTTETNEQIVAELMWTATAIKEVTGVTPRFYRPPYGDIDDRVRSIGHALGFTPVIWNHDTDDWKVAEDKSFDEKWIDGNATEWAKEAGTAATGGISLEHDLYQKTVDAAIRILPTLQKAYKVTTVGQCVGQPSYSDGGASNATSSASASASSSVAASASASAQSSSKPSDGSSDAVSPAGASSSSSSQNTESGASRTAISSAVLVLGASAAYMLI</sequence>
<dbReference type="GO" id="GO:0016020">
    <property type="term" value="C:membrane"/>
    <property type="evidence" value="ECO:0007669"/>
    <property type="project" value="TreeGrafter"/>
</dbReference>
<dbReference type="PANTHER" id="PTHR10587:SF133">
    <property type="entry name" value="CHITIN DEACETYLASE 1-RELATED"/>
    <property type="match status" value="1"/>
</dbReference>
<comment type="caution">
    <text evidence="6">The sequence shown here is derived from an EMBL/GenBank/DDBJ whole genome shotgun (WGS) entry which is preliminary data.</text>
</comment>
<organism evidence="6 7">
    <name type="scientific">Absidia repens</name>
    <dbReference type="NCBI Taxonomy" id="90262"/>
    <lineage>
        <taxon>Eukaryota</taxon>
        <taxon>Fungi</taxon>
        <taxon>Fungi incertae sedis</taxon>
        <taxon>Mucoromycota</taxon>
        <taxon>Mucoromycotina</taxon>
        <taxon>Mucoromycetes</taxon>
        <taxon>Mucorales</taxon>
        <taxon>Cunninghamellaceae</taxon>
        <taxon>Absidia</taxon>
    </lineage>
</organism>
<feature type="signal peptide" evidence="4">
    <location>
        <begin position="1"/>
        <end position="18"/>
    </location>
</feature>